<dbReference type="OrthoDB" id="1227494at2759"/>
<feature type="compositionally biased region" description="Gly residues" evidence="4">
    <location>
        <begin position="67"/>
        <end position="77"/>
    </location>
</feature>
<evidence type="ECO:0000313" key="6">
    <source>
        <dbReference type="Proteomes" id="UP001165065"/>
    </source>
</evidence>
<dbReference type="AlphaFoldDB" id="A0A9W7G0M8"/>
<reference evidence="6" key="1">
    <citation type="journal article" date="2023" name="Commun. Biol.">
        <title>Genome analysis of Parmales, the sister group of diatoms, reveals the evolutionary specialization of diatoms from phago-mixotrophs to photoautotrophs.</title>
        <authorList>
            <person name="Ban H."/>
            <person name="Sato S."/>
            <person name="Yoshikawa S."/>
            <person name="Yamada K."/>
            <person name="Nakamura Y."/>
            <person name="Ichinomiya M."/>
            <person name="Sato N."/>
            <person name="Blanc-Mathieu R."/>
            <person name="Endo H."/>
            <person name="Kuwata A."/>
            <person name="Ogata H."/>
        </authorList>
    </citation>
    <scope>NUCLEOTIDE SEQUENCE [LARGE SCALE GENOMIC DNA]</scope>
</reference>
<keyword evidence="6" id="KW-1185">Reference proteome</keyword>
<dbReference type="GO" id="GO:0022625">
    <property type="term" value="C:cytosolic large ribosomal subunit"/>
    <property type="evidence" value="ECO:0007669"/>
    <property type="project" value="InterPro"/>
</dbReference>
<comment type="similarity">
    <text evidence="1">Belongs to the eukaryotic ribosomal protein P1/P2 family.</text>
</comment>
<feature type="compositionally biased region" description="Acidic residues" evidence="4">
    <location>
        <begin position="82"/>
        <end position="97"/>
    </location>
</feature>
<dbReference type="Proteomes" id="UP001165065">
    <property type="component" value="Unassembled WGS sequence"/>
</dbReference>
<gene>
    <name evidence="5" type="ORF">TrCOL_g6185</name>
</gene>
<dbReference type="PANTHER" id="PTHR21141:SF5">
    <property type="entry name" value="LARGE RIBOSOMAL SUBUNIT PROTEIN P2"/>
    <property type="match status" value="1"/>
</dbReference>
<evidence type="ECO:0000313" key="5">
    <source>
        <dbReference type="EMBL" id="GMI27035.1"/>
    </source>
</evidence>
<dbReference type="Gene3D" id="1.10.10.1410">
    <property type="match status" value="1"/>
</dbReference>
<evidence type="ECO:0000256" key="2">
    <source>
        <dbReference type="ARBA" id="ARBA00022980"/>
    </source>
</evidence>
<dbReference type="GO" id="GO:0002182">
    <property type="term" value="P:cytoplasmic translational elongation"/>
    <property type="evidence" value="ECO:0007669"/>
    <property type="project" value="InterPro"/>
</dbReference>
<organism evidence="5 6">
    <name type="scientific">Triparma columacea</name>
    <dbReference type="NCBI Taxonomy" id="722753"/>
    <lineage>
        <taxon>Eukaryota</taxon>
        <taxon>Sar</taxon>
        <taxon>Stramenopiles</taxon>
        <taxon>Ochrophyta</taxon>
        <taxon>Bolidophyceae</taxon>
        <taxon>Parmales</taxon>
        <taxon>Triparmaceae</taxon>
        <taxon>Triparma</taxon>
    </lineage>
</organism>
<comment type="caution">
    <text evidence="5">The sequence shown here is derived from an EMBL/GenBank/DDBJ whole genome shotgun (WGS) entry which is preliminary data.</text>
</comment>
<name>A0A9W7G0M8_9STRA</name>
<evidence type="ECO:0000256" key="3">
    <source>
        <dbReference type="ARBA" id="ARBA00023274"/>
    </source>
</evidence>
<protein>
    <recommendedName>
        <fullName evidence="7">60S acidic ribosomal protein P2</fullName>
    </recommendedName>
</protein>
<dbReference type="FunFam" id="1.10.10.1410:FF:000002">
    <property type="entry name" value="60S acidic ribosomal protein P2"/>
    <property type="match status" value="1"/>
</dbReference>
<accession>A0A9W7G0M8</accession>
<dbReference type="Pfam" id="PF00428">
    <property type="entry name" value="Ribosomal_60s"/>
    <property type="match status" value="1"/>
</dbReference>
<dbReference type="GO" id="GO:0003735">
    <property type="term" value="F:structural constituent of ribosome"/>
    <property type="evidence" value="ECO:0007669"/>
    <property type="project" value="InterPro"/>
</dbReference>
<evidence type="ECO:0000256" key="1">
    <source>
        <dbReference type="ARBA" id="ARBA00005436"/>
    </source>
</evidence>
<evidence type="ECO:0008006" key="7">
    <source>
        <dbReference type="Google" id="ProtNLM"/>
    </source>
</evidence>
<dbReference type="InterPro" id="IPR027534">
    <property type="entry name" value="Ribosomal_P1/P2"/>
</dbReference>
<sequence length="114" mass="11474">MKHMAVYLMLKLGGNDAPTVADVQKALSSVGIDGDEARCKALVDSLEGKDLAEVLAEGKDLLATFGGGGGGGGGAAAAGGDAAEEKEEEKVEEEEMDMGGAMDMFGGEEGTGDY</sequence>
<dbReference type="InterPro" id="IPR044076">
    <property type="entry name" value="Ribosomal_P2"/>
</dbReference>
<dbReference type="EMBL" id="BRYA01000638">
    <property type="protein sequence ID" value="GMI27035.1"/>
    <property type="molecule type" value="Genomic_DNA"/>
</dbReference>
<dbReference type="CDD" id="cd05833">
    <property type="entry name" value="Ribosomal_P2"/>
    <property type="match status" value="1"/>
</dbReference>
<dbReference type="PANTHER" id="PTHR21141">
    <property type="entry name" value="60S ACIDIC RIBOSOMAL PROTEIN FAMILY MEMBER"/>
    <property type="match status" value="1"/>
</dbReference>
<dbReference type="HAMAP" id="MF_01478">
    <property type="entry name" value="Ribosomal_L12_arch"/>
    <property type="match status" value="1"/>
</dbReference>
<dbReference type="InterPro" id="IPR038716">
    <property type="entry name" value="P1/P2_N_sf"/>
</dbReference>
<keyword evidence="3" id="KW-0687">Ribonucleoprotein</keyword>
<keyword evidence="2" id="KW-0689">Ribosomal protein</keyword>
<proteinExistence type="inferred from homology"/>
<feature type="region of interest" description="Disordered" evidence="4">
    <location>
        <begin position="67"/>
        <end position="114"/>
    </location>
</feature>
<evidence type="ECO:0000256" key="4">
    <source>
        <dbReference type="SAM" id="MobiDB-lite"/>
    </source>
</evidence>